<comment type="pathway">
    <text evidence="2 11">Protein modification; protein ubiquitination.</text>
</comment>
<dbReference type="PANTHER" id="PTHR21497:SF39">
    <property type="entry name" value="E3 UBIQUITIN-PROTEIN LIGASE UBR3"/>
    <property type="match status" value="1"/>
</dbReference>
<keyword evidence="16" id="KW-1185">Reference proteome</keyword>
<dbReference type="Pfam" id="PF22960">
    <property type="entry name" value="WHD_UBR1"/>
    <property type="match status" value="1"/>
</dbReference>
<evidence type="ECO:0000259" key="14">
    <source>
        <dbReference type="PROSITE" id="PS51157"/>
    </source>
</evidence>
<sequence>MAASLLRRDKKATAAHLKADLNRTDNSSGLRQLQELLDNVLNPEKPAADTEALDWCKYLLAGGDGFEEFCKTVRSYDNATLCGLVWTANFVAYRCRTCGISPCMSLCAECFNNGDHTGHDFNMFRSQAGGACDCGDGNVMRETGFCRRHRLRTGENVPSVPRDLLLMSEMVLPRFIISIIQYLRDGYTESESATDRDLQKVLQQLEPQISFLEDLTKMGGAMRTVLTKILTSQQTFKELSMGQEENMYAKKNYEKYLSALKNSGLVSVEDKVSTGAGAADPSAGAGNGALGLLGATAAVSPNEGNKEITFTKTFVQHYAFIMKTLMKSHESDTMSNRIVHISVQLFSNEELARLVTEECQLLDIMVTVLLYMMESCLIKSELQDEENNRHVVVNCGEALLKNNTYWPLVSDFINILSHQSVAKRFLEDHSLLMLWMSFVSFFQGMNLNKRELNEHVEFESQTYYAAFAAELEACAQPMWGLLTHCKVKETQDYTKTVARYCLETLQMWFDAIGFVDEPAPNQLTFHLPLHRYYAMFLSKAVKCQGLDLDSLLPDQEMLMKIMVHPLQIQIKGQAMTYVQSHFCNSMIDPDIFLLQVCASRLDPDYFISSVFERFKVVDLLTMASQHQNAVLDAEQERPMLEGALTFLVILCSLRIHLGMTDDEILRAEMVSQLCMNDRTHSSLLDLISFTSCSSSLFKEKTRENPNPKSGIVPGTCSFEEMLSAVADFKAPVSEPGGSMQQGMYTPKAEVWEKEFDPIMVILRTVYRRDVQSAMDRYAAFLKQSGIHTGNPWPPYKERTPLHPCYKGLVRLLHCKTLHIVIFTLLYKIWMDHQNMSEHVLCMVLYLVELGLDNHAQENKEDEEPCIEEHCHDSWFPGTSLLFNLHHVINFVRVRVPETAPEVERKRERERERERQRETPPSTSTDASTFGQNVREAQLFSLVAERRRKFQEIINRNNHEANQAVRPKSSSRWLPPGSPPQMVTEILEIRESMLSLLVKLHQKLSAKQNSLTPSWLEEAEPAHHSHGDGITAIERILAKAASRSRHSKRCLQEICGKVRQRARERQQKLLAEFASRQKSFMETAMDVECPEVEAAMDVSSAEPLDTEVLYDCVICGQSGPSTDDRPTGLVVLLQASSVLGHRCSSDQAKRLPTSDDERIFPEDTCGAVNDVRLALMQRYFKESSCLQSVSIGWDGGVYVQTCGHTLHIDCHKSYMESLRNDQVLQGFSVDKGEFTCPLCRQFANSVLPCKPGRGMEAGVWHAPSNKNLATLVKEVEELQDQLTIFPTESNLTKEMESVIKDIKNATQKKYMDYSRNPGSPDNDFLFMYSVARTNLELEVVHRGGNLCSGGASAAAKRSCLINDGYVKTSLLKSERFEDEQHPEVPMLFRDVPSLLVIFVLTMPQPLRKEHFTSIVKVLYTLLYTQALAALSIKLTPEERLAWNNSGAAKKNLPNAEKSWEALLSHVISDLTSAKGVYENNPNETMLSSSVWSPQSIEFTLQQFSLPFMRLSCLLQHHLYGDNLPACLLEEEFSSLAGGLGLLSGPFQSSSTMNSAVCLEWNINAFELISQWCSELVSLADSPSQQATSLLAQDPHWSAPRLLQLPENYNTIFQYYHRKTCTVCNKTPKDPALCLVCGAFVCLKGLCCKQQGVCECVLHSQHCGAATGIFLLINASVIIIIRGHRFCLWGSVYLDAHGEEDRDLRRGKPLFLCEERYRVLEQQWVSHTFDHINKRWGPHYNGL</sequence>
<organism evidence="15 16">
    <name type="scientific">Bagarius yarrelli</name>
    <name type="common">Goonch</name>
    <name type="synonym">Bagrus yarrelli</name>
    <dbReference type="NCBI Taxonomy" id="175774"/>
    <lineage>
        <taxon>Eukaryota</taxon>
        <taxon>Metazoa</taxon>
        <taxon>Chordata</taxon>
        <taxon>Craniata</taxon>
        <taxon>Vertebrata</taxon>
        <taxon>Euteleostomi</taxon>
        <taxon>Actinopterygii</taxon>
        <taxon>Neopterygii</taxon>
        <taxon>Teleostei</taxon>
        <taxon>Ostariophysi</taxon>
        <taxon>Siluriformes</taxon>
        <taxon>Sisoridae</taxon>
        <taxon>Sisorinae</taxon>
        <taxon>Bagarius</taxon>
    </lineage>
</organism>
<feature type="domain" description="RING-type" evidence="13">
    <location>
        <begin position="1184"/>
        <end position="1239"/>
    </location>
</feature>
<accession>A0A556U4S5</accession>
<comment type="function">
    <text evidence="11">Ubiquitin ligase protein which is a component of the N-end rule pathway. Recognizes and binds to proteins bearing specific N-terminal residues that are destabilizing according to the N-end rule, leading to their ubiquitination and subsequent degradation.</text>
</comment>
<feature type="compositionally biased region" description="Polar residues" evidence="12">
    <location>
        <begin position="918"/>
        <end position="930"/>
    </location>
</feature>
<evidence type="ECO:0000256" key="9">
    <source>
        <dbReference type="PROSITE-ProRule" id="PRU00175"/>
    </source>
</evidence>
<name>A0A556U4S5_BAGYA</name>
<reference evidence="15 16" key="1">
    <citation type="journal article" date="2019" name="Genome Biol. Evol.">
        <title>Whole-Genome Sequencing of the Giant Devil Catfish, Bagarius yarrelli.</title>
        <authorList>
            <person name="Jiang W."/>
            <person name="Lv Y."/>
            <person name="Cheng L."/>
            <person name="Yang K."/>
            <person name="Chao B."/>
            <person name="Wang X."/>
            <person name="Li Y."/>
            <person name="Pan X."/>
            <person name="You X."/>
            <person name="Zhang Y."/>
            <person name="Yang J."/>
            <person name="Li J."/>
            <person name="Zhang X."/>
            <person name="Liu S."/>
            <person name="Sun C."/>
            <person name="Yang J."/>
            <person name="Shi Q."/>
        </authorList>
    </citation>
    <scope>NUCLEOTIDE SEQUENCE [LARGE SCALE GENOMIC DNA]</scope>
    <source>
        <strain evidence="15">JWS20170419001</strain>
        <tissue evidence="15">Muscle</tissue>
    </source>
</reference>
<dbReference type="GO" id="GO:0005737">
    <property type="term" value="C:cytoplasm"/>
    <property type="evidence" value="ECO:0007669"/>
    <property type="project" value="TreeGrafter"/>
</dbReference>
<comment type="caution">
    <text evidence="15">The sequence shown here is derived from an EMBL/GenBank/DDBJ whole genome shotgun (WGS) entry which is preliminary data.</text>
</comment>
<dbReference type="InterPro" id="IPR044046">
    <property type="entry name" value="E3_ligase_UBR-like_C"/>
</dbReference>
<dbReference type="Pfam" id="PF02207">
    <property type="entry name" value="zf-UBR"/>
    <property type="match status" value="1"/>
</dbReference>
<evidence type="ECO:0000256" key="8">
    <source>
        <dbReference type="ARBA" id="ARBA00046341"/>
    </source>
</evidence>
<dbReference type="GO" id="GO:0008270">
    <property type="term" value="F:zinc ion binding"/>
    <property type="evidence" value="ECO:0007669"/>
    <property type="project" value="UniProtKB-UniRule"/>
</dbReference>
<keyword evidence="3 11" id="KW-0808">Transferase</keyword>
<dbReference type="FunFam" id="2.10.110.30:FF:000002">
    <property type="entry name" value="Putative e3 ubiquitin-protein ligase ubr3"/>
    <property type="match status" value="1"/>
</dbReference>
<protein>
    <recommendedName>
        <fullName evidence="11">E3 ubiquitin-protein ligase</fullName>
        <ecNumber evidence="11">2.3.2.27</ecNumber>
    </recommendedName>
</protein>
<evidence type="ECO:0000256" key="6">
    <source>
        <dbReference type="ARBA" id="ARBA00022786"/>
    </source>
</evidence>
<dbReference type="EC" id="2.3.2.27" evidence="11"/>
<evidence type="ECO:0000256" key="7">
    <source>
        <dbReference type="ARBA" id="ARBA00022833"/>
    </source>
</evidence>
<evidence type="ECO:0000256" key="1">
    <source>
        <dbReference type="ARBA" id="ARBA00000900"/>
    </source>
</evidence>
<keyword evidence="4 11" id="KW-0479">Metal-binding</keyword>
<dbReference type="Proteomes" id="UP000319801">
    <property type="component" value="Unassembled WGS sequence"/>
</dbReference>
<gene>
    <name evidence="15" type="ORF">Baya_8365</name>
</gene>
<evidence type="ECO:0000256" key="12">
    <source>
        <dbReference type="SAM" id="MobiDB-lite"/>
    </source>
</evidence>
<dbReference type="GO" id="GO:0061630">
    <property type="term" value="F:ubiquitin protein ligase activity"/>
    <property type="evidence" value="ECO:0007669"/>
    <property type="project" value="UniProtKB-UniRule"/>
</dbReference>
<evidence type="ECO:0000313" key="16">
    <source>
        <dbReference type="Proteomes" id="UP000319801"/>
    </source>
</evidence>
<dbReference type="GO" id="GO:0000151">
    <property type="term" value="C:ubiquitin ligase complex"/>
    <property type="evidence" value="ECO:0007669"/>
    <property type="project" value="TreeGrafter"/>
</dbReference>
<dbReference type="Pfam" id="PF18995">
    <property type="entry name" value="PRT6_C"/>
    <property type="match status" value="1"/>
</dbReference>
<proteinExistence type="inferred from homology"/>
<evidence type="ECO:0000259" key="13">
    <source>
        <dbReference type="PROSITE" id="PS50089"/>
    </source>
</evidence>
<feature type="zinc finger region" description="UBR-type" evidence="10">
    <location>
        <begin position="80"/>
        <end position="151"/>
    </location>
</feature>
<feature type="compositionally biased region" description="Basic and acidic residues" evidence="12">
    <location>
        <begin position="901"/>
        <end position="917"/>
    </location>
</feature>
<dbReference type="GO" id="GO:0071596">
    <property type="term" value="P:ubiquitin-dependent protein catabolic process via the N-end rule pathway"/>
    <property type="evidence" value="ECO:0007669"/>
    <property type="project" value="UniProtKB-UniRule"/>
</dbReference>
<evidence type="ECO:0000256" key="5">
    <source>
        <dbReference type="ARBA" id="ARBA00022771"/>
    </source>
</evidence>
<dbReference type="UniPathway" id="UPA00143"/>
<keyword evidence="7 11" id="KW-0862">Zinc</keyword>
<feature type="region of interest" description="Disordered" evidence="12">
    <location>
        <begin position="900"/>
        <end position="930"/>
    </location>
</feature>
<keyword evidence="6 11" id="KW-0833">Ubl conjugation pathway</keyword>
<dbReference type="InterPro" id="IPR055194">
    <property type="entry name" value="UBR1-like_WH"/>
</dbReference>
<dbReference type="InterPro" id="IPR001841">
    <property type="entry name" value="Znf_RING"/>
</dbReference>
<dbReference type="CDD" id="cd16483">
    <property type="entry name" value="RING-H2_UBR3"/>
    <property type="match status" value="1"/>
</dbReference>
<evidence type="ECO:0000256" key="2">
    <source>
        <dbReference type="ARBA" id="ARBA00004906"/>
    </source>
</evidence>
<dbReference type="EMBL" id="VCAZ01000048">
    <property type="protein sequence ID" value="TSM68898.1"/>
    <property type="molecule type" value="Genomic_DNA"/>
</dbReference>
<comment type="similarity">
    <text evidence="8 11">Belongs to the E3 ubiquitin-protein ligase UBR1-like family.</text>
</comment>
<evidence type="ECO:0000256" key="3">
    <source>
        <dbReference type="ARBA" id="ARBA00022679"/>
    </source>
</evidence>
<evidence type="ECO:0000313" key="15">
    <source>
        <dbReference type="EMBL" id="TSM68898.1"/>
    </source>
</evidence>
<dbReference type="PANTHER" id="PTHR21497">
    <property type="entry name" value="UBIQUITIN LIGASE E3 ALPHA-RELATED"/>
    <property type="match status" value="1"/>
</dbReference>
<dbReference type="SUPFAM" id="SSF57850">
    <property type="entry name" value="RING/U-box"/>
    <property type="match status" value="1"/>
</dbReference>
<feature type="domain" description="UBR-type" evidence="14">
    <location>
        <begin position="80"/>
        <end position="151"/>
    </location>
</feature>
<evidence type="ECO:0000256" key="10">
    <source>
        <dbReference type="PROSITE-ProRule" id="PRU00508"/>
    </source>
</evidence>
<dbReference type="Gene3D" id="2.10.110.30">
    <property type="match status" value="1"/>
</dbReference>
<evidence type="ECO:0000256" key="4">
    <source>
        <dbReference type="ARBA" id="ARBA00022723"/>
    </source>
</evidence>
<dbReference type="InterPro" id="IPR003126">
    <property type="entry name" value="Znf_UBR"/>
</dbReference>
<dbReference type="CDD" id="cd19673">
    <property type="entry name" value="UBR-box_UBR3"/>
    <property type="match status" value="1"/>
</dbReference>
<dbReference type="OrthoDB" id="15304at2759"/>
<dbReference type="GO" id="GO:0016567">
    <property type="term" value="P:protein ubiquitination"/>
    <property type="evidence" value="ECO:0007669"/>
    <property type="project" value="UniProtKB-UniRule"/>
</dbReference>
<evidence type="ECO:0000256" key="11">
    <source>
        <dbReference type="RuleBase" id="RU366018"/>
    </source>
</evidence>
<dbReference type="InterPro" id="IPR039164">
    <property type="entry name" value="UBR1-like"/>
</dbReference>
<comment type="catalytic activity">
    <reaction evidence="1 11">
        <text>S-ubiquitinyl-[E2 ubiquitin-conjugating enzyme]-L-cysteine + [acceptor protein]-L-lysine = [E2 ubiquitin-conjugating enzyme]-L-cysteine + N(6)-ubiquitinyl-[acceptor protein]-L-lysine.</text>
        <dbReference type="EC" id="2.3.2.27"/>
    </reaction>
</comment>
<dbReference type="SMART" id="SM00396">
    <property type="entry name" value="ZnF_UBR1"/>
    <property type="match status" value="1"/>
</dbReference>
<dbReference type="PROSITE" id="PS51157">
    <property type="entry name" value="ZF_UBR"/>
    <property type="match status" value="1"/>
</dbReference>
<keyword evidence="5 9" id="KW-0863">Zinc-finger</keyword>
<dbReference type="PROSITE" id="PS50089">
    <property type="entry name" value="ZF_RING_2"/>
    <property type="match status" value="1"/>
</dbReference>